<comment type="pathway">
    <text evidence="2 13">Cofactor biosynthesis; riboflavin biosynthesis; 5-amino-6-(D-ribitylamino)uracil from GTP: step 2/4.</text>
</comment>
<dbReference type="SUPFAM" id="SSF53927">
    <property type="entry name" value="Cytidine deaminase-like"/>
    <property type="match status" value="1"/>
</dbReference>
<feature type="binding site" evidence="15">
    <location>
        <position position="179"/>
    </location>
    <ligand>
        <name>NADP(+)</name>
        <dbReference type="ChEBI" id="CHEBI:58349"/>
    </ligand>
</feature>
<comment type="cofactor">
    <cofactor evidence="13 16">
        <name>Zn(2+)</name>
        <dbReference type="ChEBI" id="CHEBI:29105"/>
    </cofactor>
    <text evidence="13 16">Binds 1 zinc ion.</text>
</comment>
<name>A0A9X2RDN5_9BACT</name>
<dbReference type="PIRSF" id="PIRSF006769">
    <property type="entry name" value="RibD"/>
    <property type="match status" value="1"/>
</dbReference>
<feature type="binding site" evidence="15">
    <location>
        <begin position="311"/>
        <end position="317"/>
    </location>
    <ligand>
        <name>NADP(+)</name>
        <dbReference type="ChEBI" id="CHEBI:58349"/>
    </ligand>
</feature>
<evidence type="ECO:0000256" key="16">
    <source>
        <dbReference type="PIRSR" id="PIRSR006769-3"/>
    </source>
</evidence>
<dbReference type="InterPro" id="IPR024072">
    <property type="entry name" value="DHFR-like_dom_sf"/>
</dbReference>
<comment type="similarity">
    <text evidence="4 13">In the N-terminal section; belongs to the cytidine and deoxycytidylate deaminase family.</text>
</comment>
<keyword evidence="11 13" id="KW-0560">Oxidoreductase</keyword>
<comment type="pathway">
    <text evidence="3 13">Cofactor biosynthesis; riboflavin biosynthesis; 5-amino-6-(D-ribitylamino)uracil from GTP: step 3/4.</text>
</comment>
<evidence type="ECO:0000256" key="10">
    <source>
        <dbReference type="ARBA" id="ARBA00022857"/>
    </source>
</evidence>
<feature type="binding site" evidence="16">
    <location>
        <position position="84"/>
    </location>
    <ligand>
        <name>Zn(2+)</name>
        <dbReference type="ChEBI" id="CHEBI:29105"/>
        <note>catalytic</note>
    </ligand>
</feature>
<feature type="binding site" evidence="15">
    <location>
        <position position="309"/>
    </location>
    <ligand>
        <name>substrate</name>
    </ligand>
</feature>
<dbReference type="GO" id="GO:0008835">
    <property type="term" value="F:diaminohydroxyphosphoribosylaminopyrimidine deaminase activity"/>
    <property type="evidence" value="ECO:0007669"/>
    <property type="project" value="UniProtKB-EC"/>
</dbReference>
<evidence type="ECO:0000256" key="2">
    <source>
        <dbReference type="ARBA" id="ARBA00004882"/>
    </source>
</evidence>
<dbReference type="CDD" id="cd01284">
    <property type="entry name" value="Riboflavin_deaminase-reductase"/>
    <property type="match status" value="1"/>
</dbReference>
<feature type="active site" description="Proton donor" evidence="14">
    <location>
        <position position="59"/>
    </location>
</feature>
<evidence type="ECO:0000256" key="13">
    <source>
        <dbReference type="PIRNR" id="PIRNR006769"/>
    </source>
</evidence>
<evidence type="ECO:0000256" key="6">
    <source>
        <dbReference type="ARBA" id="ARBA00022619"/>
    </source>
</evidence>
<comment type="caution">
    <text evidence="18">The sequence shown here is derived from an EMBL/GenBank/DDBJ whole genome shotgun (WGS) entry which is preliminary data.</text>
</comment>
<comment type="catalytic activity">
    <reaction evidence="13">
        <text>5-amino-6-(5-phospho-D-ribitylamino)uracil + NADP(+) = 5-amino-6-(5-phospho-D-ribosylamino)uracil + NADPH + H(+)</text>
        <dbReference type="Rhea" id="RHEA:17845"/>
        <dbReference type="ChEBI" id="CHEBI:15378"/>
        <dbReference type="ChEBI" id="CHEBI:57783"/>
        <dbReference type="ChEBI" id="CHEBI:58349"/>
        <dbReference type="ChEBI" id="CHEBI:58421"/>
        <dbReference type="ChEBI" id="CHEBI:58453"/>
        <dbReference type="EC" id="1.1.1.193"/>
    </reaction>
</comment>
<dbReference type="SUPFAM" id="SSF53597">
    <property type="entry name" value="Dihydrofolate reductase-like"/>
    <property type="match status" value="1"/>
</dbReference>
<gene>
    <name evidence="18" type="primary">ribD</name>
    <name evidence="18" type="ORF">NM125_07530</name>
</gene>
<dbReference type="InterPro" id="IPR011549">
    <property type="entry name" value="RibD_C"/>
</dbReference>
<evidence type="ECO:0000256" key="15">
    <source>
        <dbReference type="PIRSR" id="PIRSR006769-2"/>
    </source>
</evidence>
<feature type="binding site" evidence="15">
    <location>
        <position position="193"/>
    </location>
    <ligand>
        <name>substrate</name>
    </ligand>
</feature>
<evidence type="ECO:0000256" key="11">
    <source>
        <dbReference type="ARBA" id="ARBA00023002"/>
    </source>
</evidence>
<reference evidence="18" key="1">
    <citation type="submission" date="2022-06" db="EMBL/GenBank/DDBJ databases">
        <title>Gracilimonas sp. CAU 1638 isolated from sea sediment.</title>
        <authorList>
            <person name="Kim W."/>
        </authorList>
    </citation>
    <scope>NUCLEOTIDE SEQUENCE</scope>
    <source>
        <strain evidence="18">CAU 1638</strain>
    </source>
</reference>
<evidence type="ECO:0000313" key="19">
    <source>
        <dbReference type="Proteomes" id="UP001139125"/>
    </source>
</evidence>
<keyword evidence="10 13" id="KW-0521">NADP</keyword>
<dbReference type="InterPro" id="IPR016193">
    <property type="entry name" value="Cytidine_deaminase-like"/>
</dbReference>
<evidence type="ECO:0000256" key="9">
    <source>
        <dbReference type="ARBA" id="ARBA00022833"/>
    </source>
</evidence>
<dbReference type="InterPro" id="IPR050765">
    <property type="entry name" value="Riboflavin_Biosynth_HTPR"/>
</dbReference>
<dbReference type="GO" id="GO:0050661">
    <property type="term" value="F:NADP binding"/>
    <property type="evidence" value="ECO:0007669"/>
    <property type="project" value="InterPro"/>
</dbReference>
<dbReference type="GO" id="GO:0009231">
    <property type="term" value="P:riboflavin biosynthetic process"/>
    <property type="evidence" value="ECO:0007669"/>
    <property type="project" value="UniProtKB-KW"/>
</dbReference>
<comment type="function">
    <text evidence="1 13">Converts 2,5-diamino-6-(ribosylamino)-4(3h)-pyrimidinone 5'-phosphate into 5-amino-6-(ribosylamino)-2,4(1h,3h)-pyrimidinedione 5'-phosphate.</text>
</comment>
<organism evidence="18 19">
    <name type="scientific">Gracilimonas sediminicola</name>
    <dbReference type="NCBI Taxonomy" id="2952158"/>
    <lineage>
        <taxon>Bacteria</taxon>
        <taxon>Pseudomonadati</taxon>
        <taxon>Balneolota</taxon>
        <taxon>Balneolia</taxon>
        <taxon>Balneolales</taxon>
        <taxon>Balneolaceae</taxon>
        <taxon>Gracilimonas</taxon>
    </lineage>
</organism>
<dbReference type="EC" id="3.5.4.26" evidence="13"/>
<dbReference type="Proteomes" id="UP001139125">
    <property type="component" value="Unassembled WGS sequence"/>
</dbReference>
<evidence type="ECO:0000256" key="3">
    <source>
        <dbReference type="ARBA" id="ARBA00004910"/>
    </source>
</evidence>
<dbReference type="PANTHER" id="PTHR38011">
    <property type="entry name" value="DIHYDROFOLATE REDUCTASE FAMILY PROTEIN (AFU_ORTHOLOGUE AFUA_8G06820)"/>
    <property type="match status" value="1"/>
</dbReference>
<keyword evidence="12" id="KW-0511">Multifunctional enzyme</keyword>
<feature type="binding site" evidence="16">
    <location>
        <position position="93"/>
    </location>
    <ligand>
        <name>Zn(2+)</name>
        <dbReference type="ChEBI" id="CHEBI:29105"/>
        <note>catalytic</note>
    </ligand>
</feature>
<comment type="catalytic activity">
    <reaction evidence="13">
        <text>2,5-diamino-6-hydroxy-4-(5-phosphoribosylamino)-pyrimidine + H2O + H(+) = 5-amino-6-(5-phospho-D-ribosylamino)uracil + NH4(+)</text>
        <dbReference type="Rhea" id="RHEA:21868"/>
        <dbReference type="ChEBI" id="CHEBI:15377"/>
        <dbReference type="ChEBI" id="CHEBI:15378"/>
        <dbReference type="ChEBI" id="CHEBI:28938"/>
        <dbReference type="ChEBI" id="CHEBI:58453"/>
        <dbReference type="ChEBI" id="CHEBI:58614"/>
        <dbReference type="EC" id="3.5.4.26"/>
    </reaction>
</comment>
<keyword evidence="8 13" id="KW-0378">Hydrolase</keyword>
<dbReference type="InterPro" id="IPR002125">
    <property type="entry name" value="CMP_dCMP_dom"/>
</dbReference>
<dbReference type="NCBIfam" id="TIGR00326">
    <property type="entry name" value="eubact_ribD"/>
    <property type="match status" value="1"/>
</dbReference>
<dbReference type="InterPro" id="IPR002734">
    <property type="entry name" value="RibDG_C"/>
</dbReference>
<feature type="binding site" evidence="15">
    <location>
        <position position="216"/>
    </location>
    <ligand>
        <name>substrate</name>
    </ligand>
</feature>
<dbReference type="Pfam" id="PF00383">
    <property type="entry name" value="dCMP_cyt_deam_1"/>
    <property type="match status" value="1"/>
</dbReference>
<dbReference type="PANTHER" id="PTHR38011:SF7">
    <property type="entry name" value="2,5-DIAMINO-6-RIBOSYLAMINO-4(3H)-PYRIMIDINONE 5'-PHOSPHATE REDUCTASE"/>
    <property type="match status" value="1"/>
</dbReference>
<protein>
    <recommendedName>
        <fullName evidence="13">Riboflavin biosynthesis protein RibD</fullName>
    </recommendedName>
    <domain>
        <recommendedName>
            <fullName evidence="13">Diaminohydroxyphosphoribosylaminopyrimidine deaminase</fullName>
            <shortName evidence="13">DRAP deaminase</shortName>
            <ecNumber evidence="13">3.5.4.26</ecNumber>
        </recommendedName>
        <alternativeName>
            <fullName evidence="13">Riboflavin-specific deaminase</fullName>
        </alternativeName>
    </domain>
    <domain>
        <recommendedName>
            <fullName evidence="13">5-amino-6-(5-phosphoribosylamino)uracil reductase</fullName>
            <ecNumber evidence="13">1.1.1.193</ecNumber>
        </recommendedName>
        <alternativeName>
            <fullName evidence="13">HTP reductase</fullName>
        </alternativeName>
    </domain>
</protein>
<keyword evidence="6 13" id="KW-0686">Riboflavin biosynthesis</keyword>
<sequence>MPEQAPHSDEYWMQQALDLAKQAKGHVAPNPLVGCVIVSSDGKPVGQGYHKKFGEAHSEVNAVESVKDKKQLKDATVYVTLEPCSHQGKTPPCAPMLAKLPIKKVVIAMKDPNPDVDGKGILHLRNNGIEVEVGVLKKEAEKLNEFFIHHQTFGRPFITLKVAQTADGFIAAADGESQWITGDQSRKLVHKWRSEYDAVLVGRTTAMVDNPSLTVRHVSGRQPKRIVIDGPYELPKDLNLFSDKFEEKTTIITWNKEASATDADPMLKVMQQNYFRGEVLQVSKVDGHVDLRQSFKLLGEKGISSILVEGGQQLSSALIRQGLVDKLELFIAPKLLGAGTRSLINIGINKMKEIAELKEVSWTRVGDDILLTGYF</sequence>
<evidence type="ECO:0000256" key="5">
    <source>
        <dbReference type="ARBA" id="ARBA00007417"/>
    </source>
</evidence>
<dbReference type="RefSeq" id="WP_255134298.1">
    <property type="nucleotide sequence ID" value="NZ_JANDBC010000001.1"/>
</dbReference>
<dbReference type="FunFam" id="3.40.140.10:FF:000025">
    <property type="entry name" value="Riboflavin biosynthesis protein RibD"/>
    <property type="match status" value="1"/>
</dbReference>
<evidence type="ECO:0000256" key="14">
    <source>
        <dbReference type="PIRSR" id="PIRSR006769-1"/>
    </source>
</evidence>
<feature type="binding site" evidence="15">
    <location>
        <position position="209"/>
    </location>
    <ligand>
        <name>NADP(+)</name>
        <dbReference type="ChEBI" id="CHEBI:58349"/>
    </ligand>
</feature>
<accession>A0A9X2RDN5</accession>
<evidence type="ECO:0000259" key="17">
    <source>
        <dbReference type="PROSITE" id="PS51747"/>
    </source>
</evidence>
<evidence type="ECO:0000256" key="12">
    <source>
        <dbReference type="ARBA" id="ARBA00023268"/>
    </source>
</evidence>
<evidence type="ECO:0000256" key="1">
    <source>
        <dbReference type="ARBA" id="ARBA00002151"/>
    </source>
</evidence>
<keyword evidence="7 13" id="KW-0479">Metal-binding</keyword>
<dbReference type="EMBL" id="JANDBC010000001">
    <property type="protein sequence ID" value="MCP9291431.1"/>
    <property type="molecule type" value="Genomic_DNA"/>
</dbReference>
<proteinExistence type="inferred from homology"/>
<evidence type="ECO:0000256" key="4">
    <source>
        <dbReference type="ARBA" id="ARBA00005259"/>
    </source>
</evidence>
<comment type="similarity">
    <text evidence="5 13">In the C-terminal section; belongs to the HTP reductase family.</text>
</comment>
<dbReference type="EC" id="1.1.1.193" evidence="13"/>
<dbReference type="NCBIfam" id="TIGR00227">
    <property type="entry name" value="ribD_Cterm"/>
    <property type="match status" value="1"/>
</dbReference>
<dbReference type="PROSITE" id="PS51747">
    <property type="entry name" value="CYT_DCMP_DEAMINASES_2"/>
    <property type="match status" value="1"/>
</dbReference>
<feature type="binding site" evidence="15">
    <location>
        <position position="177"/>
    </location>
    <ligand>
        <name>substrate</name>
    </ligand>
</feature>
<dbReference type="Gene3D" id="3.40.140.10">
    <property type="entry name" value="Cytidine Deaminase, domain 2"/>
    <property type="match status" value="1"/>
</dbReference>
<evidence type="ECO:0000256" key="7">
    <source>
        <dbReference type="ARBA" id="ARBA00022723"/>
    </source>
</evidence>
<feature type="binding site" evidence="16">
    <location>
        <position position="57"/>
    </location>
    <ligand>
        <name>Zn(2+)</name>
        <dbReference type="ChEBI" id="CHEBI:29105"/>
        <note>catalytic</note>
    </ligand>
</feature>
<feature type="binding site" evidence="15">
    <location>
        <position position="205"/>
    </location>
    <ligand>
        <name>NADP(+)</name>
        <dbReference type="ChEBI" id="CHEBI:58349"/>
    </ligand>
</feature>
<feature type="domain" description="CMP/dCMP-type deaminase" evidence="17">
    <location>
        <begin position="7"/>
        <end position="132"/>
    </location>
</feature>
<dbReference type="AlphaFoldDB" id="A0A9X2RDN5"/>
<dbReference type="Pfam" id="PF01872">
    <property type="entry name" value="RibD_C"/>
    <property type="match status" value="1"/>
</dbReference>
<evidence type="ECO:0000256" key="8">
    <source>
        <dbReference type="ARBA" id="ARBA00022801"/>
    </source>
</evidence>
<dbReference type="GO" id="GO:0046872">
    <property type="term" value="F:metal ion binding"/>
    <property type="evidence" value="ECO:0007669"/>
    <property type="project" value="UniProtKB-KW"/>
</dbReference>
<feature type="binding site" evidence="15">
    <location>
        <position position="163"/>
    </location>
    <ligand>
        <name>NADP(+)</name>
        <dbReference type="ChEBI" id="CHEBI:58349"/>
    </ligand>
</feature>
<dbReference type="Gene3D" id="3.40.430.10">
    <property type="entry name" value="Dihydrofolate Reductase, subunit A"/>
    <property type="match status" value="1"/>
</dbReference>
<dbReference type="GO" id="GO:0008703">
    <property type="term" value="F:5-amino-6-(5-phosphoribosylamino)uracil reductase activity"/>
    <property type="evidence" value="ECO:0007669"/>
    <property type="project" value="UniProtKB-EC"/>
</dbReference>
<keyword evidence="9 13" id="KW-0862">Zinc</keyword>
<feature type="binding site" evidence="15">
    <location>
        <position position="213"/>
    </location>
    <ligand>
        <name>substrate</name>
    </ligand>
</feature>
<keyword evidence="19" id="KW-1185">Reference proteome</keyword>
<evidence type="ECO:0000313" key="18">
    <source>
        <dbReference type="EMBL" id="MCP9291431.1"/>
    </source>
</evidence>
<dbReference type="InterPro" id="IPR004794">
    <property type="entry name" value="Eubact_RibD"/>
</dbReference>